<feature type="transmembrane region" description="Helical" evidence="11">
    <location>
        <begin position="21"/>
        <end position="40"/>
    </location>
</feature>
<gene>
    <name evidence="12" type="ORF">SUZIE_179760</name>
</gene>
<evidence type="ECO:0000256" key="8">
    <source>
        <dbReference type="ARBA" id="ARBA00023136"/>
    </source>
</evidence>
<dbReference type="Proteomes" id="UP001166674">
    <property type="component" value="Unassembled WGS sequence"/>
</dbReference>
<protein>
    <recommendedName>
        <fullName evidence="11">Vomeronasal type-1 receptor</fullName>
    </recommendedName>
</protein>
<dbReference type="InterPro" id="IPR004072">
    <property type="entry name" value="Vmron_rcpt_1"/>
</dbReference>
<evidence type="ECO:0000256" key="6">
    <source>
        <dbReference type="ARBA" id="ARBA00022989"/>
    </source>
</evidence>
<evidence type="ECO:0000256" key="9">
    <source>
        <dbReference type="ARBA" id="ARBA00023170"/>
    </source>
</evidence>
<evidence type="ECO:0000256" key="2">
    <source>
        <dbReference type="ARBA" id="ARBA00010663"/>
    </source>
</evidence>
<accession>A0AA41N718</accession>
<evidence type="ECO:0000256" key="3">
    <source>
        <dbReference type="ARBA" id="ARBA00022475"/>
    </source>
</evidence>
<dbReference type="GO" id="GO:0016503">
    <property type="term" value="F:pheromone receptor activity"/>
    <property type="evidence" value="ECO:0007669"/>
    <property type="project" value="InterPro"/>
</dbReference>
<comment type="caution">
    <text evidence="11">Lacks conserved residue(s) required for the propagation of feature annotation.</text>
</comment>
<reference evidence="12" key="1">
    <citation type="submission" date="2020-03" db="EMBL/GenBank/DDBJ databases">
        <title>Studies in the Genomics of Life Span.</title>
        <authorList>
            <person name="Glass D."/>
        </authorList>
    </citation>
    <scope>NUCLEOTIDE SEQUENCE</scope>
    <source>
        <strain evidence="12">SUZIE</strain>
        <tissue evidence="12">Muscle</tissue>
    </source>
</reference>
<keyword evidence="3 11" id="KW-1003">Cell membrane</keyword>
<comment type="similarity">
    <text evidence="2 11">Belongs to the G-protein coupled receptor 1 family.</text>
</comment>
<evidence type="ECO:0000256" key="7">
    <source>
        <dbReference type="ARBA" id="ARBA00023040"/>
    </source>
</evidence>
<keyword evidence="5 11" id="KW-0812">Transmembrane</keyword>
<keyword evidence="9 11" id="KW-0675">Receptor</keyword>
<keyword evidence="10 11" id="KW-0807">Transducer</keyword>
<evidence type="ECO:0000256" key="1">
    <source>
        <dbReference type="ARBA" id="ARBA00004651"/>
    </source>
</evidence>
<keyword evidence="6 11" id="KW-1133">Transmembrane helix</keyword>
<organism evidence="12 13">
    <name type="scientific">Sciurus carolinensis</name>
    <name type="common">Eastern gray squirrel</name>
    <dbReference type="NCBI Taxonomy" id="30640"/>
    <lineage>
        <taxon>Eukaryota</taxon>
        <taxon>Metazoa</taxon>
        <taxon>Chordata</taxon>
        <taxon>Craniata</taxon>
        <taxon>Vertebrata</taxon>
        <taxon>Euteleostomi</taxon>
        <taxon>Mammalia</taxon>
        <taxon>Eutheria</taxon>
        <taxon>Euarchontoglires</taxon>
        <taxon>Glires</taxon>
        <taxon>Rodentia</taxon>
        <taxon>Sciuromorpha</taxon>
        <taxon>Sciuridae</taxon>
        <taxon>Sciurinae</taxon>
        <taxon>Sciurini</taxon>
        <taxon>Sciurus</taxon>
    </lineage>
</organism>
<feature type="transmembrane region" description="Helical" evidence="11">
    <location>
        <begin position="52"/>
        <end position="69"/>
    </location>
</feature>
<evidence type="ECO:0000256" key="5">
    <source>
        <dbReference type="ARBA" id="ARBA00022692"/>
    </source>
</evidence>
<dbReference type="Pfam" id="PF03402">
    <property type="entry name" value="V1R"/>
    <property type="match status" value="1"/>
</dbReference>
<dbReference type="AlphaFoldDB" id="A0AA41N718"/>
<comment type="subcellular location">
    <subcellularLocation>
        <location evidence="1 11">Cell membrane</location>
        <topology evidence="1 11">Multi-pass membrane protein</topology>
    </subcellularLocation>
</comment>
<name>A0AA41N718_SCICA</name>
<evidence type="ECO:0000256" key="4">
    <source>
        <dbReference type="ARBA" id="ARBA00022507"/>
    </source>
</evidence>
<keyword evidence="8 11" id="KW-0472">Membrane</keyword>
<keyword evidence="13" id="KW-1185">Reference proteome</keyword>
<evidence type="ECO:0000313" key="13">
    <source>
        <dbReference type="Proteomes" id="UP001166674"/>
    </source>
</evidence>
<evidence type="ECO:0000256" key="11">
    <source>
        <dbReference type="RuleBase" id="RU364061"/>
    </source>
</evidence>
<dbReference type="GO" id="GO:0019236">
    <property type="term" value="P:response to pheromone"/>
    <property type="evidence" value="ECO:0007669"/>
    <property type="project" value="UniProtKB-KW"/>
</dbReference>
<comment type="caution">
    <text evidence="12">The sequence shown here is derived from an EMBL/GenBank/DDBJ whole genome shotgun (WGS) entry which is preliminary data.</text>
</comment>
<dbReference type="EMBL" id="JAATJV010395378">
    <property type="protein sequence ID" value="MBZ3884801.1"/>
    <property type="molecule type" value="Genomic_DNA"/>
</dbReference>
<sequence>MNKDNKLYSDTHIRNTLYIEIDIGILANIILLLFHVSFYITGHQPKPTDLPIGLLALIYLIMLLIKDFIDADIYTPWGEDGVT</sequence>
<evidence type="ECO:0000313" key="12">
    <source>
        <dbReference type="EMBL" id="MBZ3884801.1"/>
    </source>
</evidence>
<keyword evidence="7 11" id="KW-0297">G-protein coupled receptor</keyword>
<keyword evidence="4 11" id="KW-0589">Pheromone response</keyword>
<evidence type="ECO:0000256" key="10">
    <source>
        <dbReference type="ARBA" id="ARBA00023224"/>
    </source>
</evidence>
<dbReference type="GO" id="GO:0005886">
    <property type="term" value="C:plasma membrane"/>
    <property type="evidence" value="ECO:0007669"/>
    <property type="project" value="UniProtKB-SubCell"/>
</dbReference>
<proteinExistence type="inferred from homology"/>